<keyword evidence="2" id="KW-0809">Transit peptide</keyword>
<evidence type="ECO:0008006" key="7">
    <source>
        <dbReference type="Google" id="ProtNLM"/>
    </source>
</evidence>
<gene>
    <name evidence="5" type="ORF">QYE76_025114</name>
</gene>
<sequence>MEHILERVNHMAGEITLVRKQIASIADSCAERVITKLNKEGIIYRRENKGTSEEDKESESSQKRVYPSKYFTAVYLVNEDDVKEDELDNANGSTPAASGARKLMNNDPQPSVLFNCSKSDQKDPIQITNVLPARSSSSLSSSAFVSARPNEPQKRKRMPSAKFTRYVFVAGNFHSVDALLQVNDLTEDHVELPVSLVKELSKCSRSRNKKVYSSEGLVLTAHHVAPMLTHDRPDRCQMPVRPTEVAASIPPSQKRRHRLALRIRLFSHSLHAVYTKLGSLAYARVTNGFIQAYCATGRVTDARRVFDEMPRPDTVSFNSMIHGYVLAGDVQSACYLFEQVPAPTPIMWTSMVTRFFHAGDVKSATRVFEEMPERDLVSWNAMISVHVGNQQPVESSWRAAMVDSWMQEGSISTRFPRNMV</sequence>
<name>A0AAD8REK3_LOLMU</name>
<evidence type="ECO:0000313" key="5">
    <source>
        <dbReference type="EMBL" id="KAK1619597.1"/>
    </source>
</evidence>
<evidence type="ECO:0000256" key="1">
    <source>
        <dbReference type="ARBA" id="ARBA00022737"/>
    </source>
</evidence>
<dbReference type="GO" id="GO:0003723">
    <property type="term" value="F:RNA binding"/>
    <property type="evidence" value="ECO:0007669"/>
    <property type="project" value="InterPro"/>
</dbReference>
<dbReference type="AlphaFoldDB" id="A0AAD8REK3"/>
<organism evidence="5 6">
    <name type="scientific">Lolium multiflorum</name>
    <name type="common">Italian ryegrass</name>
    <name type="synonym">Lolium perenne subsp. multiflorum</name>
    <dbReference type="NCBI Taxonomy" id="4521"/>
    <lineage>
        <taxon>Eukaryota</taxon>
        <taxon>Viridiplantae</taxon>
        <taxon>Streptophyta</taxon>
        <taxon>Embryophyta</taxon>
        <taxon>Tracheophyta</taxon>
        <taxon>Spermatophyta</taxon>
        <taxon>Magnoliopsida</taxon>
        <taxon>Liliopsida</taxon>
        <taxon>Poales</taxon>
        <taxon>Poaceae</taxon>
        <taxon>BOP clade</taxon>
        <taxon>Pooideae</taxon>
        <taxon>Poodae</taxon>
        <taxon>Poeae</taxon>
        <taxon>Poeae Chloroplast Group 2 (Poeae type)</taxon>
        <taxon>Loliodinae</taxon>
        <taxon>Loliinae</taxon>
        <taxon>Lolium</taxon>
    </lineage>
</organism>
<evidence type="ECO:0000256" key="2">
    <source>
        <dbReference type="ARBA" id="ARBA00022946"/>
    </source>
</evidence>
<dbReference type="Pfam" id="PF12854">
    <property type="entry name" value="PPR_1"/>
    <property type="match status" value="1"/>
</dbReference>
<dbReference type="EMBL" id="JAUUTY010000006">
    <property type="protein sequence ID" value="KAK1619597.1"/>
    <property type="molecule type" value="Genomic_DNA"/>
</dbReference>
<dbReference type="Gene3D" id="1.25.40.10">
    <property type="entry name" value="Tetratricopeptide repeat domain"/>
    <property type="match status" value="1"/>
</dbReference>
<evidence type="ECO:0000256" key="3">
    <source>
        <dbReference type="PROSITE-ProRule" id="PRU00708"/>
    </source>
</evidence>
<dbReference type="InterPro" id="IPR046960">
    <property type="entry name" value="PPR_At4g14850-like_plant"/>
</dbReference>
<dbReference type="InterPro" id="IPR011990">
    <property type="entry name" value="TPR-like_helical_dom_sf"/>
</dbReference>
<reference evidence="5" key="1">
    <citation type="submission" date="2023-07" db="EMBL/GenBank/DDBJ databases">
        <title>A chromosome-level genome assembly of Lolium multiflorum.</title>
        <authorList>
            <person name="Chen Y."/>
            <person name="Copetti D."/>
            <person name="Kolliker R."/>
            <person name="Studer B."/>
        </authorList>
    </citation>
    <scope>NUCLEOTIDE SEQUENCE</scope>
    <source>
        <strain evidence="5">02402/16</strain>
        <tissue evidence="5">Leaf</tissue>
    </source>
</reference>
<accession>A0AAD8REK3</accession>
<comment type="caution">
    <text evidence="5">The sequence shown here is derived from an EMBL/GenBank/DDBJ whole genome shotgun (WGS) entry which is preliminary data.</text>
</comment>
<evidence type="ECO:0000256" key="4">
    <source>
        <dbReference type="SAM" id="MobiDB-lite"/>
    </source>
</evidence>
<dbReference type="PANTHER" id="PTHR47926">
    <property type="entry name" value="PENTATRICOPEPTIDE REPEAT-CONTAINING PROTEIN"/>
    <property type="match status" value="1"/>
</dbReference>
<dbReference type="NCBIfam" id="TIGR00756">
    <property type="entry name" value="PPR"/>
    <property type="match status" value="3"/>
</dbReference>
<proteinExistence type="predicted"/>
<keyword evidence="6" id="KW-1185">Reference proteome</keyword>
<feature type="region of interest" description="Disordered" evidence="4">
    <location>
        <begin position="85"/>
        <end position="106"/>
    </location>
</feature>
<keyword evidence="1" id="KW-0677">Repeat</keyword>
<dbReference type="InterPro" id="IPR002885">
    <property type="entry name" value="PPR_rpt"/>
</dbReference>
<dbReference type="PROSITE" id="PS51375">
    <property type="entry name" value="PPR"/>
    <property type="match status" value="1"/>
</dbReference>
<dbReference type="GO" id="GO:0009451">
    <property type="term" value="P:RNA modification"/>
    <property type="evidence" value="ECO:0007669"/>
    <property type="project" value="InterPro"/>
</dbReference>
<protein>
    <recommendedName>
        <fullName evidence="7">Pentatricopeptide repeat-containing protein</fullName>
    </recommendedName>
</protein>
<feature type="repeat" description="PPR" evidence="3">
    <location>
        <begin position="344"/>
        <end position="378"/>
    </location>
</feature>
<dbReference type="Pfam" id="PF01535">
    <property type="entry name" value="PPR"/>
    <property type="match status" value="2"/>
</dbReference>
<dbReference type="Proteomes" id="UP001231189">
    <property type="component" value="Unassembled WGS sequence"/>
</dbReference>
<evidence type="ECO:0000313" key="6">
    <source>
        <dbReference type="Proteomes" id="UP001231189"/>
    </source>
</evidence>